<reference evidence="2 3" key="2">
    <citation type="journal article" date="2011" name="Stand. Genomic Sci.">
        <title>Complete genome sequence of Tsukamurella paurometabola type strain (no. 33).</title>
        <authorList>
            <person name="Munk A.C."/>
            <person name="Lapidus A."/>
            <person name="Lucas S."/>
            <person name="Nolan M."/>
            <person name="Tice H."/>
            <person name="Cheng J.F."/>
            <person name="Del Rio T.G."/>
            <person name="Goodwin L."/>
            <person name="Pitluck S."/>
            <person name="Liolios K."/>
            <person name="Huntemann M."/>
            <person name="Ivanova N."/>
            <person name="Mavromatis K."/>
            <person name="Mikhailova N."/>
            <person name="Pati A."/>
            <person name="Chen A."/>
            <person name="Palaniappan K."/>
            <person name="Tapia R."/>
            <person name="Han C."/>
            <person name="Land M."/>
            <person name="Hauser L."/>
            <person name="Chang Y.J."/>
            <person name="Jeffries C.D."/>
            <person name="Brettin T."/>
            <person name="Yasawong M."/>
            <person name="Brambilla E.M."/>
            <person name="Rohde M."/>
            <person name="Sikorski J."/>
            <person name="Goker M."/>
            <person name="Detter J.C."/>
            <person name="Woyke T."/>
            <person name="Bristow J."/>
            <person name="Eisen J.A."/>
            <person name="Markowitz V."/>
            <person name="Hugenholtz P."/>
            <person name="Kyrpides N.C."/>
            <person name="Klenk H.P."/>
        </authorList>
    </citation>
    <scope>NUCLEOTIDE SEQUENCE [LARGE SCALE GENOMIC DNA]</scope>
    <source>
        <strain evidence="3">ATCC 8368 / DSM 20162 / CCUG 35730 / CIP 100753 / JCM 10117 / KCTC 9821 / NBRC 16120 / NCIMB 702349 / NCTC 13040</strain>
    </source>
</reference>
<dbReference type="Proteomes" id="UP000001213">
    <property type="component" value="Chromosome"/>
</dbReference>
<feature type="transmembrane region" description="Helical" evidence="1">
    <location>
        <begin position="73"/>
        <end position="97"/>
    </location>
</feature>
<gene>
    <name evidence="2" type="ordered locus">Tpau_1223</name>
</gene>
<keyword evidence="1" id="KW-0472">Membrane</keyword>
<keyword evidence="1" id="KW-1133">Transmembrane helix</keyword>
<evidence type="ECO:0000313" key="2">
    <source>
        <dbReference type="EMBL" id="ADG77854.1"/>
    </source>
</evidence>
<dbReference type="RefSeq" id="WP_013125892.1">
    <property type="nucleotide sequence ID" value="NC_014158.1"/>
</dbReference>
<keyword evidence="1" id="KW-0812">Transmembrane</keyword>
<dbReference type="AlphaFoldDB" id="D5UW47"/>
<name>D5UW47_TSUPD</name>
<dbReference type="HOGENOM" id="CLU_1905860_0_0_11"/>
<evidence type="ECO:0000256" key="1">
    <source>
        <dbReference type="SAM" id="Phobius"/>
    </source>
</evidence>
<keyword evidence="3" id="KW-1185">Reference proteome</keyword>
<dbReference type="EMBL" id="CP001966">
    <property type="protein sequence ID" value="ADG77854.1"/>
    <property type="molecule type" value="Genomic_DNA"/>
</dbReference>
<organism evidence="2 3">
    <name type="scientific">Tsukamurella paurometabola (strain ATCC 8368 / DSM 20162 / CCUG 35730 / CIP 100753 / JCM 10117 / KCTC 9821 / NBRC 16120 / NCIMB 702349 / NCTC 13040)</name>
    <name type="common">Corynebacterium paurometabolum</name>
    <dbReference type="NCBI Taxonomy" id="521096"/>
    <lineage>
        <taxon>Bacteria</taxon>
        <taxon>Bacillati</taxon>
        <taxon>Actinomycetota</taxon>
        <taxon>Actinomycetes</taxon>
        <taxon>Mycobacteriales</taxon>
        <taxon>Tsukamurellaceae</taxon>
        <taxon>Tsukamurella</taxon>
    </lineage>
</organism>
<sequence length="133" mass="14113">MDVVTLAAIGVVGGFVACVAFAVLDPVRRSTVREIAGWTASVLFSLPLLPVVAFIVGLFLFSPVSSLTDEPALTVVSWVYALVLSLVVIGLAYSVIARAPRARFFAAPILVFGLGSVWVGRYLATVEWFLGPT</sequence>
<proteinExistence type="predicted"/>
<feature type="transmembrane region" description="Helical" evidence="1">
    <location>
        <begin position="6"/>
        <end position="24"/>
    </location>
</feature>
<dbReference type="KEGG" id="tpr:Tpau_1223"/>
<evidence type="ECO:0000313" key="3">
    <source>
        <dbReference type="Proteomes" id="UP000001213"/>
    </source>
</evidence>
<dbReference type="STRING" id="521096.Tpau_1223"/>
<reference evidence="3" key="1">
    <citation type="submission" date="2010-03" db="EMBL/GenBank/DDBJ databases">
        <title>The complete chromosome of Tsukamurella paurometabola DSM 20162.</title>
        <authorList>
            <consortium name="US DOE Joint Genome Institute (JGI-PGF)"/>
            <person name="Lucas S."/>
            <person name="Copeland A."/>
            <person name="Lapidus A."/>
            <person name="Glavina del Rio T."/>
            <person name="Dalin E."/>
            <person name="Tice H."/>
            <person name="Bruce D."/>
            <person name="Goodwin L."/>
            <person name="Pitluck S."/>
            <person name="Kyrpides N."/>
            <person name="Mavromatis K."/>
            <person name="Ivanova N."/>
            <person name="Mikhailova N."/>
            <person name="Munk A.C."/>
            <person name="Brettin T."/>
            <person name="Detter J.C."/>
            <person name="Tapia R."/>
            <person name="Han C."/>
            <person name="Larimer F."/>
            <person name="Land M."/>
            <person name="Hauser L."/>
            <person name="Markowitz V."/>
            <person name="Cheng J.-F."/>
            <person name="Hugenholtz P."/>
            <person name="Woyke T."/>
            <person name="Wu D."/>
            <person name="Jando M."/>
            <person name="Brambilla E."/>
            <person name="Klenk H.-P."/>
            <person name="Eisen J.A."/>
        </authorList>
    </citation>
    <scope>NUCLEOTIDE SEQUENCE [LARGE SCALE GENOMIC DNA]</scope>
    <source>
        <strain evidence="3">ATCC 8368 / DSM 20162 / CCUG 35730 / CIP 100753 / JCM 10117 / KCTC 9821 / NBRC 16120 / NCIMB 702349 / NCTC 13040</strain>
    </source>
</reference>
<feature type="transmembrane region" description="Helical" evidence="1">
    <location>
        <begin position="104"/>
        <end position="124"/>
    </location>
</feature>
<accession>D5UW47</accession>
<feature type="transmembrane region" description="Helical" evidence="1">
    <location>
        <begin position="36"/>
        <end position="61"/>
    </location>
</feature>
<protein>
    <submittedName>
        <fullName evidence="2">Uncharacterized protein</fullName>
    </submittedName>
</protein>